<sequence>MPNQNQIVCCDIQGEPITKSVADELISLTTDKAMKLYPLVRKNADGYSSRRRY</sequence>
<dbReference type="Proteomes" id="UP001196413">
    <property type="component" value="Unassembled WGS sequence"/>
</dbReference>
<evidence type="ECO:0000313" key="2">
    <source>
        <dbReference type="Proteomes" id="UP001196413"/>
    </source>
</evidence>
<organism evidence="1 2">
    <name type="scientific">Parelaphostrongylus tenuis</name>
    <name type="common">Meningeal worm</name>
    <dbReference type="NCBI Taxonomy" id="148309"/>
    <lineage>
        <taxon>Eukaryota</taxon>
        <taxon>Metazoa</taxon>
        <taxon>Ecdysozoa</taxon>
        <taxon>Nematoda</taxon>
        <taxon>Chromadorea</taxon>
        <taxon>Rhabditida</taxon>
        <taxon>Rhabditina</taxon>
        <taxon>Rhabditomorpha</taxon>
        <taxon>Strongyloidea</taxon>
        <taxon>Metastrongylidae</taxon>
        <taxon>Parelaphostrongylus</taxon>
    </lineage>
</organism>
<dbReference type="EMBL" id="JAHQIW010004658">
    <property type="protein sequence ID" value="KAJ1363275.1"/>
    <property type="molecule type" value="Genomic_DNA"/>
</dbReference>
<protein>
    <submittedName>
        <fullName evidence="1">Uncharacterized protein</fullName>
    </submittedName>
</protein>
<name>A0AAD5MR79_PARTN</name>
<evidence type="ECO:0000313" key="1">
    <source>
        <dbReference type="EMBL" id="KAJ1363275.1"/>
    </source>
</evidence>
<reference evidence="1" key="1">
    <citation type="submission" date="2021-06" db="EMBL/GenBank/DDBJ databases">
        <title>Parelaphostrongylus tenuis whole genome reference sequence.</title>
        <authorList>
            <person name="Garwood T.J."/>
            <person name="Larsen P.A."/>
            <person name="Fountain-Jones N.M."/>
            <person name="Garbe J.R."/>
            <person name="Macchietto M.G."/>
            <person name="Kania S.A."/>
            <person name="Gerhold R.W."/>
            <person name="Richards J.E."/>
            <person name="Wolf T.M."/>
        </authorList>
    </citation>
    <scope>NUCLEOTIDE SEQUENCE</scope>
    <source>
        <strain evidence="1">MNPRO001-30</strain>
        <tissue evidence="1">Meninges</tissue>
    </source>
</reference>
<proteinExistence type="predicted"/>
<comment type="caution">
    <text evidence="1">The sequence shown here is derived from an EMBL/GenBank/DDBJ whole genome shotgun (WGS) entry which is preliminary data.</text>
</comment>
<dbReference type="AlphaFoldDB" id="A0AAD5MR79"/>
<accession>A0AAD5MR79</accession>
<keyword evidence="2" id="KW-1185">Reference proteome</keyword>
<gene>
    <name evidence="1" type="ORF">KIN20_023106</name>
</gene>